<dbReference type="GO" id="GO:0020037">
    <property type="term" value="F:heme binding"/>
    <property type="evidence" value="ECO:0007669"/>
    <property type="project" value="InterPro"/>
</dbReference>
<keyword evidence="9" id="KW-0560">Oxidoreductase</keyword>
<evidence type="ECO:0000256" key="9">
    <source>
        <dbReference type="ARBA" id="ARBA00023002"/>
    </source>
</evidence>
<evidence type="ECO:0000256" key="12">
    <source>
        <dbReference type="ARBA" id="ARBA00023136"/>
    </source>
</evidence>
<gene>
    <name evidence="15" type="ORF">DFH08DRAFT_1089856</name>
</gene>
<comment type="similarity">
    <text evidence="4">Belongs to the cytochrome P450 family.</text>
</comment>
<dbReference type="PANTHER" id="PTHR24305">
    <property type="entry name" value="CYTOCHROME P450"/>
    <property type="match status" value="1"/>
</dbReference>
<organism evidence="15 16">
    <name type="scientific">Mycena albidolilacea</name>
    <dbReference type="NCBI Taxonomy" id="1033008"/>
    <lineage>
        <taxon>Eukaryota</taxon>
        <taxon>Fungi</taxon>
        <taxon>Dikarya</taxon>
        <taxon>Basidiomycota</taxon>
        <taxon>Agaricomycotina</taxon>
        <taxon>Agaricomycetes</taxon>
        <taxon>Agaricomycetidae</taxon>
        <taxon>Agaricales</taxon>
        <taxon>Marasmiineae</taxon>
        <taxon>Mycenaceae</taxon>
        <taxon>Mycena</taxon>
    </lineage>
</organism>
<dbReference type="Proteomes" id="UP001218218">
    <property type="component" value="Unassembled WGS sequence"/>
</dbReference>
<evidence type="ECO:0000256" key="14">
    <source>
        <dbReference type="SAM" id="Phobius"/>
    </source>
</evidence>
<keyword evidence="6 14" id="KW-0812">Transmembrane</keyword>
<dbReference type="PANTHER" id="PTHR24305:SF166">
    <property type="entry name" value="CYTOCHROME P450 12A4, MITOCHONDRIAL-RELATED"/>
    <property type="match status" value="1"/>
</dbReference>
<comment type="subcellular location">
    <subcellularLocation>
        <location evidence="2">Membrane</location>
    </subcellularLocation>
</comment>
<keyword evidence="5 13" id="KW-0349">Heme</keyword>
<evidence type="ECO:0000256" key="3">
    <source>
        <dbReference type="ARBA" id="ARBA00004721"/>
    </source>
</evidence>
<reference evidence="15" key="1">
    <citation type="submission" date="2023-03" db="EMBL/GenBank/DDBJ databases">
        <title>Massive genome expansion in bonnet fungi (Mycena s.s.) driven by repeated elements and novel gene families across ecological guilds.</title>
        <authorList>
            <consortium name="Lawrence Berkeley National Laboratory"/>
            <person name="Harder C.B."/>
            <person name="Miyauchi S."/>
            <person name="Viragh M."/>
            <person name="Kuo A."/>
            <person name="Thoen E."/>
            <person name="Andreopoulos B."/>
            <person name="Lu D."/>
            <person name="Skrede I."/>
            <person name="Drula E."/>
            <person name="Henrissat B."/>
            <person name="Morin E."/>
            <person name="Kohler A."/>
            <person name="Barry K."/>
            <person name="LaButti K."/>
            <person name="Morin E."/>
            <person name="Salamov A."/>
            <person name="Lipzen A."/>
            <person name="Mereny Z."/>
            <person name="Hegedus B."/>
            <person name="Baldrian P."/>
            <person name="Stursova M."/>
            <person name="Weitz H."/>
            <person name="Taylor A."/>
            <person name="Grigoriev I.V."/>
            <person name="Nagy L.G."/>
            <person name="Martin F."/>
            <person name="Kauserud H."/>
        </authorList>
    </citation>
    <scope>NUCLEOTIDE SEQUENCE</scope>
    <source>
        <strain evidence="15">CBHHK002</strain>
    </source>
</reference>
<dbReference type="AlphaFoldDB" id="A0AAD6Z0P9"/>
<dbReference type="InterPro" id="IPR002401">
    <property type="entry name" value="Cyt_P450_E_grp-I"/>
</dbReference>
<dbReference type="InterPro" id="IPR001128">
    <property type="entry name" value="Cyt_P450"/>
</dbReference>
<keyword evidence="7 13" id="KW-0479">Metal-binding</keyword>
<sequence>MDSRMVSQVLLPITGTLLFYVSYHIVHAIYRHWTSPLRYVAGPSSSSWMFGNFKDIMGDPQLTDRWREEFGPTFKFKWLLSTSELHTSDIKALTHIVNNGAIYQRAPSFRSNAAMVMGKGLLSVDLDQHKHQRRMLTPAFGVTQIRLVTEIFVEKAVQLRDIWSRKIALGEKDSEQVEVFSGLGSMTLDVIGKAGFNYDFDALEEANGRPSELNEAFTELLNSPRASRYALARLIQSMIPVLRSLPVPWRATRNARTKMDVIANQIVMESKADAKLEGLDAKRDLVSVLVKANMSPSLPESQRLTHAEVIAQIPTFFIAGHETTSIATAWALHALSQHPAVQAKLRQELLTISTDNPSMEELNSLPYLETVVREVMRFHAPAVFTQRMAMEDDVVPLSKPYIDKAGKSHDSLLIPKGQMIHIPILAVNTDIEIWGEDAREFKPERWENLPDTVSLVPGVWANLLTFFAGTTNCIGFRFSLVELKALLFTLIRAFEFEAAVPKGGIQPKMSGILQKPVFITMSQPASAMAAASRHQSRFALVVGLRAVPVTGTAAHPTAAEWDFQGLSGTGRP</sequence>
<keyword evidence="11" id="KW-0503">Monooxygenase</keyword>
<keyword evidence="12 14" id="KW-0472">Membrane</keyword>
<evidence type="ECO:0000256" key="2">
    <source>
        <dbReference type="ARBA" id="ARBA00004370"/>
    </source>
</evidence>
<evidence type="ECO:0000313" key="15">
    <source>
        <dbReference type="EMBL" id="KAJ7302397.1"/>
    </source>
</evidence>
<dbReference type="SUPFAM" id="SSF48264">
    <property type="entry name" value="Cytochrome P450"/>
    <property type="match status" value="1"/>
</dbReference>
<dbReference type="Pfam" id="PF00067">
    <property type="entry name" value="p450"/>
    <property type="match status" value="1"/>
</dbReference>
<dbReference type="GO" id="GO:0005506">
    <property type="term" value="F:iron ion binding"/>
    <property type="evidence" value="ECO:0007669"/>
    <property type="project" value="InterPro"/>
</dbReference>
<evidence type="ECO:0000256" key="7">
    <source>
        <dbReference type="ARBA" id="ARBA00022723"/>
    </source>
</evidence>
<evidence type="ECO:0000256" key="5">
    <source>
        <dbReference type="ARBA" id="ARBA00022617"/>
    </source>
</evidence>
<protein>
    <submittedName>
        <fullName evidence="15">Cytochrome P450</fullName>
    </submittedName>
</protein>
<evidence type="ECO:0000256" key="11">
    <source>
        <dbReference type="ARBA" id="ARBA00023033"/>
    </source>
</evidence>
<dbReference type="GO" id="GO:0016020">
    <property type="term" value="C:membrane"/>
    <property type="evidence" value="ECO:0007669"/>
    <property type="project" value="UniProtKB-SubCell"/>
</dbReference>
<evidence type="ECO:0000256" key="8">
    <source>
        <dbReference type="ARBA" id="ARBA00022989"/>
    </source>
</evidence>
<dbReference type="PRINTS" id="PR00463">
    <property type="entry name" value="EP450I"/>
</dbReference>
<dbReference type="InterPro" id="IPR050121">
    <property type="entry name" value="Cytochrome_P450_monoxygenase"/>
</dbReference>
<dbReference type="Gene3D" id="1.10.630.10">
    <property type="entry name" value="Cytochrome P450"/>
    <property type="match status" value="1"/>
</dbReference>
<evidence type="ECO:0000256" key="4">
    <source>
        <dbReference type="ARBA" id="ARBA00010617"/>
    </source>
</evidence>
<dbReference type="EMBL" id="JARIHO010000117">
    <property type="protein sequence ID" value="KAJ7302397.1"/>
    <property type="molecule type" value="Genomic_DNA"/>
</dbReference>
<evidence type="ECO:0000256" key="10">
    <source>
        <dbReference type="ARBA" id="ARBA00023004"/>
    </source>
</evidence>
<feature type="binding site" description="axial binding residue" evidence="13">
    <location>
        <position position="473"/>
    </location>
    <ligand>
        <name>heme</name>
        <dbReference type="ChEBI" id="CHEBI:30413"/>
    </ligand>
    <ligandPart>
        <name>Fe</name>
        <dbReference type="ChEBI" id="CHEBI:18248"/>
    </ligandPart>
</feature>
<dbReference type="GO" id="GO:0016705">
    <property type="term" value="F:oxidoreductase activity, acting on paired donors, with incorporation or reduction of molecular oxygen"/>
    <property type="evidence" value="ECO:0007669"/>
    <property type="project" value="InterPro"/>
</dbReference>
<dbReference type="PRINTS" id="PR00385">
    <property type="entry name" value="P450"/>
</dbReference>
<dbReference type="GO" id="GO:0004497">
    <property type="term" value="F:monooxygenase activity"/>
    <property type="evidence" value="ECO:0007669"/>
    <property type="project" value="UniProtKB-KW"/>
</dbReference>
<comment type="pathway">
    <text evidence="3">Secondary metabolite biosynthesis; terpenoid biosynthesis.</text>
</comment>
<evidence type="ECO:0000256" key="1">
    <source>
        <dbReference type="ARBA" id="ARBA00001971"/>
    </source>
</evidence>
<accession>A0AAD6Z0P9</accession>
<evidence type="ECO:0000256" key="13">
    <source>
        <dbReference type="PIRSR" id="PIRSR602401-1"/>
    </source>
</evidence>
<proteinExistence type="inferred from homology"/>
<keyword evidence="16" id="KW-1185">Reference proteome</keyword>
<evidence type="ECO:0000313" key="16">
    <source>
        <dbReference type="Proteomes" id="UP001218218"/>
    </source>
</evidence>
<name>A0AAD6Z0P9_9AGAR</name>
<comment type="caution">
    <text evidence="15">The sequence shown here is derived from an EMBL/GenBank/DDBJ whole genome shotgun (WGS) entry which is preliminary data.</text>
</comment>
<feature type="transmembrane region" description="Helical" evidence="14">
    <location>
        <begin position="9"/>
        <end position="30"/>
    </location>
</feature>
<dbReference type="InterPro" id="IPR036396">
    <property type="entry name" value="Cyt_P450_sf"/>
</dbReference>
<keyword evidence="10 13" id="KW-0408">Iron</keyword>
<comment type="cofactor">
    <cofactor evidence="1 13">
        <name>heme</name>
        <dbReference type="ChEBI" id="CHEBI:30413"/>
    </cofactor>
</comment>
<keyword evidence="8 14" id="KW-1133">Transmembrane helix</keyword>
<evidence type="ECO:0000256" key="6">
    <source>
        <dbReference type="ARBA" id="ARBA00022692"/>
    </source>
</evidence>